<dbReference type="Pfam" id="PF08242">
    <property type="entry name" value="Methyltransf_12"/>
    <property type="match status" value="1"/>
</dbReference>
<keyword evidence="2" id="KW-0808">Transferase</keyword>
<dbReference type="AlphaFoldDB" id="A0A0B4ECF9"/>
<evidence type="ECO:0000313" key="3">
    <source>
        <dbReference type="Proteomes" id="UP000031167"/>
    </source>
</evidence>
<dbReference type="Gene3D" id="3.40.50.150">
    <property type="entry name" value="Vaccinia Virus protein VP39"/>
    <property type="match status" value="1"/>
</dbReference>
<comment type="caution">
    <text evidence="2">The sequence shown here is derived from an EMBL/GenBank/DDBJ whole genome shotgun (WGS) entry which is preliminary data.</text>
</comment>
<keyword evidence="2" id="KW-0489">Methyltransferase</keyword>
<evidence type="ECO:0000313" key="2">
    <source>
        <dbReference type="EMBL" id="KIC64258.1"/>
    </source>
</evidence>
<dbReference type="SUPFAM" id="SSF53335">
    <property type="entry name" value="S-adenosyl-L-methionine-dependent methyltransferases"/>
    <property type="match status" value="1"/>
</dbReference>
<sequence>MINFEQQDYKDHWENVYETKNPDEVSWTQKIPQTSLELIEEASKDKSSKIIDIGGGDSNLTDFLLEKGFKDISVLDISAKALEKAKERLGIQAEHVDWIATNITEFEPNRTYDIWHDRAAFHFLTTDEEVQKYVEIVRNTVSDTLIIGTFSVDGPQKCSGLQISQYDKESLKAVFSPDFELVKSFTEDHITPFNTVQNFIFCQFKKK</sequence>
<reference evidence="2 3" key="1">
    <citation type="submission" date="2014-12" db="EMBL/GenBank/DDBJ databases">
        <title>Genome sequencing of Chryseobacterium taiwanense TPW19.</title>
        <authorList>
            <person name="Tan P.W."/>
            <person name="Chan K.-G."/>
        </authorList>
    </citation>
    <scope>NUCLEOTIDE SEQUENCE [LARGE SCALE GENOMIC DNA]</scope>
    <source>
        <strain evidence="2 3">TPW19</strain>
    </source>
</reference>
<dbReference type="OrthoDB" id="9788660at2"/>
<evidence type="ECO:0000259" key="1">
    <source>
        <dbReference type="Pfam" id="PF08242"/>
    </source>
</evidence>
<dbReference type="InterPro" id="IPR013217">
    <property type="entry name" value="Methyltransf_12"/>
</dbReference>
<dbReference type="GO" id="GO:0008168">
    <property type="term" value="F:methyltransferase activity"/>
    <property type="evidence" value="ECO:0007669"/>
    <property type="project" value="UniProtKB-KW"/>
</dbReference>
<gene>
    <name evidence="2" type="ORF">RM51_05980</name>
</gene>
<proteinExistence type="predicted"/>
<accession>A0A0B4ECF9</accession>
<dbReference type="GO" id="GO:0032259">
    <property type="term" value="P:methylation"/>
    <property type="evidence" value="ECO:0007669"/>
    <property type="project" value="UniProtKB-KW"/>
</dbReference>
<dbReference type="PANTHER" id="PTHR12843">
    <property type="entry name" value="PROTEIN-LYSINE N-METHYLTRANSFERASE METTL10"/>
    <property type="match status" value="1"/>
</dbReference>
<dbReference type="Proteomes" id="UP000031167">
    <property type="component" value="Unassembled WGS sequence"/>
</dbReference>
<dbReference type="PANTHER" id="PTHR12843:SF5">
    <property type="entry name" value="EEF1A LYSINE METHYLTRANSFERASE 2"/>
    <property type="match status" value="1"/>
</dbReference>
<feature type="domain" description="Methyltransferase type 12" evidence="1">
    <location>
        <begin position="51"/>
        <end position="139"/>
    </location>
</feature>
<keyword evidence="3" id="KW-1185">Reference proteome</keyword>
<name>A0A0B4ECF9_9FLAO</name>
<protein>
    <submittedName>
        <fullName evidence="2">SAM-dependent methyltransferase</fullName>
    </submittedName>
</protein>
<dbReference type="RefSeq" id="WP_039366119.1">
    <property type="nucleotide sequence ID" value="NZ_JWTA01000004.1"/>
</dbReference>
<dbReference type="STRING" id="363331.RM51_05980"/>
<dbReference type="InterPro" id="IPR029063">
    <property type="entry name" value="SAM-dependent_MTases_sf"/>
</dbReference>
<organism evidence="2 3">
    <name type="scientific">Chryseobacterium taiwanense</name>
    <dbReference type="NCBI Taxonomy" id="363331"/>
    <lineage>
        <taxon>Bacteria</taxon>
        <taxon>Pseudomonadati</taxon>
        <taxon>Bacteroidota</taxon>
        <taxon>Flavobacteriia</taxon>
        <taxon>Flavobacteriales</taxon>
        <taxon>Weeksellaceae</taxon>
        <taxon>Chryseobacterium group</taxon>
        <taxon>Chryseobacterium</taxon>
    </lineage>
</organism>
<dbReference type="CDD" id="cd02440">
    <property type="entry name" value="AdoMet_MTases"/>
    <property type="match status" value="1"/>
</dbReference>
<dbReference type="EMBL" id="JWTA01000004">
    <property type="protein sequence ID" value="KIC64258.1"/>
    <property type="molecule type" value="Genomic_DNA"/>
</dbReference>